<dbReference type="STRING" id="137265.SAMN05421684_1210"/>
<organism evidence="3 4">
    <name type="scientific">Asanoa ishikariensis</name>
    <dbReference type="NCBI Taxonomy" id="137265"/>
    <lineage>
        <taxon>Bacteria</taxon>
        <taxon>Bacillati</taxon>
        <taxon>Actinomycetota</taxon>
        <taxon>Actinomycetes</taxon>
        <taxon>Micromonosporales</taxon>
        <taxon>Micromonosporaceae</taxon>
        <taxon>Asanoa</taxon>
    </lineage>
</organism>
<feature type="transmembrane region" description="Helical" evidence="1">
    <location>
        <begin position="17"/>
        <end position="40"/>
    </location>
</feature>
<dbReference type="GO" id="GO:0004175">
    <property type="term" value="F:endopeptidase activity"/>
    <property type="evidence" value="ECO:0007669"/>
    <property type="project" value="UniProtKB-ARBA"/>
</dbReference>
<feature type="transmembrane region" description="Helical" evidence="1">
    <location>
        <begin position="224"/>
        <end position="247"/>
    </location>
</feature>
<dbReference type="OrthoDB" id="3392646at2"/>
<evidence type="ECO:0000313" key="4">
    <source>
        <dbReference type="Proteomes" id="UP000199632"/>
    </source>
</evidence>
<gene>
    <name evidence="3" type="ORF">SAMN05421684_1210</name>
</gene>
<dbReference type="InterPro" id="IPR003675">
    <property type="entry name" value="Rce1/LyrA-like_dom"/>
</dbReference>
<keyword evidence="1" id="KW-0812">Transmembrane</keyword>
<dbReference type="GO" id="GO:0080120">
    <property type="term" value="P:CAAX-box protein maturation"/>
    <property type="evidence" value="ECO:0007669"/>
    <property type="project" value="UniProtKB-ARBA"/>
</dbReference>
<accession>A0A1H3M7G2</accession>
<keyword evidence="1" id="KW-1133">Transmembrane helix</keyword>
<keyword evidence="1" id="KW-0472">Membrane</keyword>
<dbReference type="EMBL" id="FNQB01000001">
    <property type="protein sequence ID" value="SDY72139.1"/>
    <property type="molecule type" value="Genomic_DNA"/>
</dbReference>
<sequence>MTVTATKQTTQYTRTGVLAVWAAAALPMAALAWVVAPAIAGPDPSPRRFAEALIGALTAGLVWQFLLAWILANRESRETRSIRDALWLRAPKTETRRGGRLWLWAIPFALGFAALEFLPINVPPVASHDFGAFLSSEDGQAALRDNWPLFAAIVMMLTFNTVLGEELLFRGLLLPRMRAAFGKTDWIANAVLFGAYHLHQPWSIPTATLSGLLFAYPTKRFRSAWLGILIHSTQLIFFTALLLGLVLA</sequence>
<dbReference type="AlphaFoldDB" id="A0A1H3M7G2"/>
<keyword evidence="4" id="KW-1185">Reference proteome</keyword>
<evidence type="ECO:0000313" key="3">
    <source>
        <dbReference type="EMBL" id="SDY72139.1"/>
    </source>
</evidence>
<feature type="transmembrane region" description="Helical" evidence="1">
    <location>
        <begin position="52"/>
        <end position="72"/>
    </location>
</feature>
<evidence type="ECO:0000259" key="2">
    <source>
        <dbReference type="Pfam" id="PF02517"/>
    </source>
</evidence>
<dbReference type="RefSeq" id="WP_090788174.1">
    <property type="nucleotide sequence ID" value="NZ_BOND01000017.1"/>
</dbReference>
<keyword evidence="3" id="KW-0645">Protease</keyword>
<keyword evidence="3" id="KW-0378">Hydrolase</keyword>
<evidence type="ECO:0000256" key="1">
    <source>
        <dbReference type="SAM" id="Phobius"/>
    </source>
</evidence>
<reference evidence="4" key="1">
    <citation type="submission" date="2016-10" db="EMBL/GenBank/DDBJ databases">
        <authorList>
            <person name="Varghese N."/>
            <person name="Submissions S."/>
        </authorList>
    </citation>
    <scope>NUCLEOTIDE SEQUENCE [LARGE SCALE GENOMIC DNA]</scope>
    <source>
        <strain evidence="4">DSM 44718</strain>
    </source>
</reference>
<protein>
    <submittedName>
        <fullName evidence="3">CAAX protease self-immunity</fullName>
    </submittedName>
</protein>
<feature type="transmembrane region" description="Helical" evidence="1">
    <location>
        <begin position="101"/>
        <end position="120"/>
    </location>
</feature>
<proteinExistence type="predicted"/>
<dbReference type="Proteomes" id="UP000199632">
    <property type="component" value="Unassembled WGS sequence"/>
</dbReference>
<feature type="transmembrane region" description="Helical" evidence="1">
    <location>
        <begin position="147"/>
        <end position="169"/>
    </location>
</feature>
<dbReference type="GO" id="GO:0006508">
    <property type="term" value="P:proteolysis"/>
    <property type="evidence" value="ECO:0007669"/>
    <property type="project" value="UniProtKB-KW"/>
</dbReference>
<feature type="domain" description="CAAX prenyl protease 2/Lysostaphin resistance protein A-like" evidence="2">
    <location>
        <begin position="149"/>
        <end position="233"/>
    </location>
</feature>
<dbReference type="Pfam" id="PF02517">
    <property type="entry name" value="Rce1-like"/>
    <property type="match status" value="1"/>
</dbReference>
<name>A0A1H3M7G2_9ACTN</name>